<evidence type="ECO:0000313" key="2">
    <source>
        <dbReference type="EMBL" id="QHT22919.1"/>
    </source>
</evidence>
<keyword evidence="1" id="KW-0472">Membrane</keyword>
<keyword evidence="1" id="KW-1133">Transmembrane helix</keyword>
<dbReference type="AlphaFoldDB" id="A0A6C0E3R1"/>
<evidence type="ECO:0000256" key="1">
    <source>
        <dbReference type="SAM" id="Phobius"/>
    </source>
</evidence>
<feature type="transmembrane region" description="Helical" evidence="1">
    <location>
        <begin position="6"/>
        <end position="28"/>
    </location>
</feature>
<accession>A0A6C0E3R1</accession>
<proteinExistence type="predicted"/>
<dbReference type="EMBL" id="MN739721">
    <property type="protein sequence ID" value="QHT22919.1"/>
    <property type="molecule type" value="Genomic_DNA"/>
</dbReference>
<organism evidence="2">
    <name type="scientific">viral metagenome</name>
    <dbReference type="NCBI Taxonomy" id="1070528"/>
    <lineage>
        <taxon>unclassified sequences</taxon>
        <taxon>metagenomes</taxon>
        <taxon>organismal metagenomes</taxon>
    </lineage>
</organism>
<name>A0A6C0E3R1_9ZZZZ</name>
<protein>
    <submittedName>
        <fullName evidence="2">Uncharacterized protein</fullName>
    </submittedName>
</protein>
<reference evidence="2" key="1">
    <citation type="journal article" date="2020" name="Nature">
        <title>Giant virus diversity and host interactions through global metagenomics.</title>
        <authorList>
            <person name="Schulz F."/>
            <person name="Roux S."/>
            <person name="Paez-Espino D."/>
            <person name="Jungbluth S."/>
            <person name="Walsh D.A."/>
            <person name="Denef V.J."/>
            <person name="McMahon K.D."/>
            <person name="Konstantinidis K.T."/>
            <person name="Eloe-Fadrosh E.A."/>
            <person name="Kyrpides N.C."/>
            <person name="Woyke T."/>
        </authorList>
    </citation>
    <scope>NUCLEOTIDE SEQUENCE</scope>
    <source>
        <strain evidence="2">GVMAG-M-3300023179-114</strain>
    </source>
</reference>
<keyword evidence="1" id="KW-0812">Transmembrane</keyword>
<sequence>MKYTHTLLYILSCIVVFVILIICIDCYFCNYRIQGKEGFDTNAYVLYENTNTPLTNHTVNLPINTTYQCQNFCGPNAQCSITREQCTSDVDCQGCQPVFKNLEESVTKEVRGQNDAGKLTYNQTPQYSSLTTDIGTQALIYNKKLALVPKPYYGIDKWMKSAEFGNKLFHDKTKYMYLQDPSKMKNEIKYPIRETTTGLFQDYGPLASNAYL</sequence>